<dbReference type="GO" id="GO:0004427">
    <property type="term" value="F:inorganic diphosphate phosphatase activity"/>
    <property type="evidence" value="ECO:0007669"/>
    <property type="project" value="UniProtKB-EC"/>
</dbReference>
<dbReference type="EC" id="3.6.1.1" evidence="4"/>
<comment type="catalytic activity">
    <reaction evidence="11">
        <text>diphosphate + H2O = 2 phosphate + H(+)</text>
        <dbReference type="Rhea" id="RHEA:24576"/>
        <dbReference type="ChEBI" id="CHEBI:15377"/>
        <dbReference type="ChEBI" id="CHEBI:15378"/>
        <dbReference type="ChEBI" id="CHEBI:33019"/>
        <dbReference type="ChEBI" id="CHEBI:43474"/>
        <dbReference type="EC" id="3.6.1.1"/>
    </reaction>
</comment>
<dbReference type="PANTHER" id="PTHR10286">
    <property type="entry name" value="INORGANIC PYROPHOSPHATASE"/>
    <property type="match status" value="1"/>
</dbReference>
<accession>A0AAD4I5W1</accession>
<dbReference type="Proteomes" id="UP001197093">
    <property type="component" value="Unassembled WGS sequence"/>
</dbReference>
<evidence type="ECO:0000256" key="11">
    <source>
        <dbReference type="ARBA" id="ARBA00047820"/>
    </source>
</evidence>
<dbReference type="FunFam" id="3.90.80.10:FF:000004">
    <property type="entry name" value="Inorganic pyrophosphatase"/>
    <property type="match status" value="1"/>
</dbReference>
<evidence type="ECO:0000256" key="9">
    <source>
        <dbReference type="ARBA" id="ARBA00032535"/>
    </source>
</evidence>
<feature type="compositionally biased region" description="Basic and acidic residues" evidence="12">
    <location>
        <begin position="265"/>
        <end position="278"/>
    </location>
</feature>
<keyword evidence="6" id="KW-0479">Metal-binding</keyword>
<comment type="caution">
    <text evidence="13">The sequence shown here is derived from an EMBL/GenBank/DDBJ whole genome shotgun (WGS) entry which is preliminary data.</text>
</comment>
<evidence type="ECO:0000256" key="12">
    <source>
        <dbReference type="SAM" id="MobiDB-lite"/>
    </source>
</evidence>
<evidence type="ECO:0000313" key="14">
    <source>
        <dbReference type="Proteomes" id="UP001197093"/>
    </source>
</evidence>
<feature type="region of interest" description="Disordered" evidence="12">
    <location>
        <begin position="254"/>
        <end position="282"/>
    </location>
</feature>
<dbReference type="InterPro" id="IPR008162">
    <property type="entry name" value="Pyrophosphatase"/>
</dbReference>
<evidence type="ECO:0000256" key="5">
    <source>
        <dbReference type="ARBA" id="ARBA00022490"/>
    </source>
</evidence>
<comment type="similarity">
    <text evidence="3">Belongs to the PPase family.</text>
</comment>
<organism evidence="13 14">
    <name type="scientific">Staphylotrichum longicolle</name>
    <dbReference type="NCBI Taxonomy" id="669026"/>
    <lineage>
        <taxon>Eukaryota</taxon>
        <taxon>Fungi</taxon>
        <taxon>Dikarya</taxon>
        <taxon>Ascomycota</taxon>
        <taxon>Pezizomycotina</taxon>
        <taxon>Sordariomycetes</taxon>
        <taxon>Sordariomycetidae</taxon>
        <taxon>Sordariales</taxon>
        <taxon>Chaetomiaceae</taxon>
        <taxon>Staphylotrichum</taxon>
    </lineage>
</organism>
<keyword evidence="7" id="KW-0378">Hydrolase</keyword>
<name>A0AAD4I5W1_9PEZI</name>
<dbReference type="CDD" id="cd00412">
    <property type="entry name" value="pyrophosphatase"/>
    <property type="match status" value="1"/>
</dbReference>
<comment type="subcellular location">
    <subcellularLocation>
        <location evidence="2">Cytoplasm</location>
    </subcellularLocation>
</comment>
<reference evidence="13" key="1">
    <citation type="submission" date="2023-02" db="EMBL/GenBank/DDBJ databases">
        <authorList>
            <person name="Palmer J.M."/>
        </authorList>
    </citation>
    <scope>NUCLEOTIDE SEQUENCE</scope>
    <source>
        <strain evidence="13">FW57</strain>
    </source>
</reference>
<dbReference type="GO" id="GO:0000287">
    <property type="term" value="F:magnesium ion binding"/>
    <property type="evidence" value="ECO:0007669"/>
    <property type="project" value="InterPro"/>
</dbReference>
<evidence type="ECO:0000256" key="3">
    <source>
        <dbReference type="ARBA" id="ARBA00006220"/>
    </source>
</evidence>
<gene>
    <name evidence="13" type="ORF">NEMBOFW57_004691</name>
</gene>
<dbReference type="AlphaFoldDB" id="A0AAD4I5W1"/>
<dbReference type="GO" id="GO:0005737">
    <property type="term" value="C:cytoplasm"/>
    <property type="evidence" value="ECO:0007669"/>
    <property type="project" value="UniProtKB-SubCell"/>
</dbReference>
<evidence type="ECO:0000256" key="10">
    <source>
        <dbReference type="ARBA" id="ARBA00040300"/>
    </source>
</evidence>
<keyword evidence="14" id="KW-1185">Reference proteome</keyword>
<evidence type="ECO:0000256" key="7">
    <source>
        <dbReference type="ARBA" id="ARBA00022801"/>
    </source>
</evidence>
<evidence type="ECO:0000256" key="8">
    <source>
        <dbReference type="ARBA" id="ARBA00022842"/>
    </source>
</evidence>
<evidence type="ECO:0000313" key="13">
    <source>
        <dbReference type="EMBL" id="KAG7294615.1"/>
    </source>
</evidence>
<comment type="cofactor">
    <cofactor evidence="1">
        <name>Mg(2+)</name>
        <dbReference type="ChEBI" id="CHEBI:18420"/>
    </cofactor>
</comment>
<dbReference type="EMBL" id="JAHCVI010000001">
    <property type="protein sequence ID" value="KAG7294615.1"/>
    <property type="molecule type" value="Genomic_DNA"/>
</dbReference>
<protein>
    <recommendedName>
        <fullName evidence="10">Inorganic pyrophosphatase</fullName>
        <ecNumber evidence="4">3.6.1.1</ecNumber>
    </recommendedName>
    <alternativeName>
        <fullName evidence="9">Pyrophosphate phospho-hydrolase</fullName>
    </alternativeName>
</protein>
<dbReference type="Pfam" id="PF00719">
    <property type="entry name" value="Pyrophosphatase"/>
    <property type="match status" value="1"/>
</dbReference>
<dbReference type="SUPFAM" id="SSF50324">
    <property type="entry name" value="Inorganic pyrophosphatase"/>
    <property type="match status" value="1"/>
</dbReference>
<evidence type="ECO:0000256" key="6">
    <source>
        <dbReference type="ARBA" id="ARBA00022723"/>
    </source>
</evidence>
<dbReference type="GO" id="GO:0006796">
    <property type="term" value="P:phosphate-containing compound metabolic process"/>
    <property type="evidence" value="ECO:0007669"/>
    <property type="project" value="InterPro"/>
</dbReference>
<evidence type="ECO:0000256" key="2">
    <source>
        <dbReference type="ARBA" id="ARBA00004496"/>
    </source>
</evidence>
<proteinExistence type="inferred from homology"/>
<evidence type="ECO:0000256" key="1">
    <source>
        <dbReference type="ARBA" id="ARBA00001946"/>
    </source>
</evidence>
<keyword evidence="5" id="KW-0963">Cytoplasm</keyword>
<dbReference type="Gene3D" id="3.90.80.10">
    <property type="entry name" value="Inorganic pyrophosphatase"/>
    <property type="match status" value="1"/>
</dbReference>
<sequence>MQTASSDDKREYSLRRSGRPFTKDFRVFFERTHDKVPVSPFHDISLYHDKENGVLNMVVEIPRWSNAKFEISRNESLNPIHQDTLDSRPRFVKSTFPYKGYIWNYGALPQTWEDPHRTHPDTHARGDDDPLDACEIGRAIARTGAVKRVKPLGVLGLLDEGETDWKVLVIDVEDPLADKVHDVHDVETHFPGLLDATRDWFRVYKIPDGGKGNDFAFGGEWKGKGYAEKVIGECEDAWKKLIKGEAKKGEISLDNTTLKGTPGKLDPEKVHLPKDEHMSPAPVDEDLDEWFYVDRDAVDAEEEPLEGSDLRIVLELG</sequence>
<evidence type="ECO:0000256" key="4">
    <source>
        <dbReference type="ARBA" id="ARBA00012146"/>
    </source>
</evidence>
<dbReference type="InterPro" id="IPR036649">
    <property type="entry name" value="Pyrophosphatase_sf"/>
</dbReference>
<dbReference type="PROSITE" id="PS00387">
    <property type="entry name" value="PPASE"/>
    <property type="match status" value="1"/>
</dbReference>
<keyword evidence="8" id="KW-0460">Magnesium</keyword>